<comment type="subunit">
    <text evidence="12">Homotetramer.</text>
</comment>
<dbReference type="SUPFAM" id="SSF54919">
    <property type="entry name" value="Nucleoside diphosphate kinase, NDK"/>
    <property type="match status" value="1"/>
</dbReference>
<dbReference type="SMART" id="SM00562">
    <property type="entry name" value="NDK"/>
    <property type="match status" value="1"/>
</dbReference>
<dbReference type="PANTHER" id="PTHR11349">
    <property type="entry name" value="NUCLEOSIDE DIPHOSPHATE KINASE"/>
    <property type="match status" value="1"/>
</dbReference>
<evidence type="ECO:0000256" key="5">
    <source>
        <dbReference type="ARBA" id="ARBA00022679"/>
    </source>
</evidence>
<feature type="binding site" evidence="12">
    <location>
        <position position="10"/>
    </location>
    <ligand>
        <name>ATP</name>
        <dbReference type="ChEBI" id="CHEBI:30616"/>
    </ligand>
</feature>
<evidence type="ECO:0000256" key="3">
    <source>
        <dbReference type="ARBA" id="ARBA00012966"/>
    </source>
</evidence>
<dbReference type="GO" id="GO:0005737">
    <property type="term" value="C:cytoplasm"/>
    <property type="evidence" value="ECO:0007669"/>
    <property type="project" value="UniProtKB-SubCell"/>
</dbReference>
<comment type="catalytic activity">
    <reaction evidence="12">
        <text>a ribonucleoside 5'-diphosphate + ATP = a ribonucleoside 5'-triphosphate + ADP</text>
        <dbReference type="Rhea" id="RHEA:18113"/>
        <dbReference type="ChEBI" id="CHEBI:30616"/>
        <dbReference type="ChEBI" id="CHEBI:57930"/>
        <dbReference type="ChEBI" id="CHEBI:61557"/>
        <dbReference type="ChEBI" id="CHEBI:456216"/>
        <dbReference type="EC" id="2.7.4.6"/>
    </reaction>
</comment>
<dbReference type="EMBL" id="PKTG01000056">
    <property type="protein sequence ID" value="PLX18649.1"/>
    <property type="molecule type" value="Genomic_DNA"/>
</dbReference>
<comment type="function">
    <text evidence="12">Major role in the synthesis of nucleoside triphosphates other than ATP. The ATP gamma phosphate is transferred to the NDP beta phosphate via a ping-pong mechanism, using a phosphorylated active-site intermediate.</text>
</comment>
<dbReference type="FunFam" id="3.30.70.141:FF:000003">
    <property type="entry name" value="Nucleoside diphosphate kinase"/>
    <property type="match status" value="1"/>
</dbReference>
<dbReference type="EC" id="2.7.4.6" evidence="3 12"/>
<feature type="binding site" evidence="12">
    <location>
        <position position="92"/>
    </location>
    <ligand>
        <name>ATP</name>
        <dbReference type="ChEBI" id="CHEBI:30616"/>
    </ligand>
</feature>
<feature type="binding site" evidence="12">
    <location>
        <position position="113"/>
    </location>
    <ligand>
        <name>ATP</name>
        <dbReference type="ChEBI" id="CHEBI:30616"/>
    </ligand>
</feature>
<proteinExistence type="inferred from homology"/>
<evidence type="ECO:0000256" key="6">
    <source>
        <dbReference type="ARBA" id="ARBA00022723"/>
    </source>
</evidence>
<evidence type="ECO:0000256" key="10">
    <source>
        <dbReference type="ARBA" id="ARBA00022842"/>
    </source>
</evidence>
<dbReference type="Proteomes" id="UP000234857">
    <property type="component" value="Unassembled WGS sequence"/>
</dbReference>
<name>A0A2N5ZIY9_MUIH1</name>
<comment type="caution">
    <text evidence="16">The sequence shown here is derived from an EMBL/GenBank/DDBJ whole genome shotgun (WGS) entry which is preliminary data.</text>
</comment>
<keyword evidence="7 12" id="KW-0547">Nucleotide-binding</keyword>
<dbReference type="NCBIfam" id="NF001908">
    <property type="entry name" value="PRK00668.1"/>
    <property type="match status" value="1"/>
</dbReference>
<accession>A0A2N5ZIY9</accession>
<evidence type="ECO:0000256" key="1">
    <source>
        <dbReference type="ARBA" id="ARBA00001946"/>
    </source>
</evidence>
<dbReference type="GO" id="GO:0004550">
    <property type="term" value="F:nucleoside diphosphate kinase activity"/>
    <property type="evidence" value="ECO:0007669"/>
    <property type="project" value="UniProtKB-UniRule"/>
</dbReference>
<dbReference type="InterPro" id="IPR034907">
    <property type="entry name" value="NDK-like_dom"/>
</dbReference>
<comment type="catalytic activity">
    <reaction evidence="12">
        <text>a 2'-deoxyribonucleoside 5'-diphosphate + ATP = a 2'-deoxyribonucleoside 5'-triphosphate + ADP</text>
        <dbReference type="Rhea" id="RHEA:44640"/>
        <dbReference type="ChEBI" id="CHEBI:30616"/>
        <dbReference type="ChEBI" id="CHEBI:61560"/>
        <dbReference type="ChEBI" id="CHEBI:73316"/>
        <dbReference type="ChEBI" id="CHEBI:456216"/>
        <dbReference type="EC" id="2.7.4.6"/>
    </reaction>
</comment>
<comment type="subcellular location">
    <subcellularLocation>
        <location evidence="12">Cytoplasm</location>
    </subcellularLocation>
</comment>
<evidence type="ECO:0000259" key="15">
    <source>
        <dbReference type="SMART" id="SM00562"/>
    </source>
</evidence>
<dbReference type="AlphaFoldDB" id="A0A2N5ZIY9"/>
<evidence type="ECO:0000256" key="7">
    <source>
        <dbReference type="ARBA" id="ARBA00022741"/>
    </source>
</evidence>
<dbReference type="GO" id="GO:0006241">
    <property type="term" value="P:CTP biosynthetic process"/>
    <property type="evidence" value="ECO:0007669"/>
    <property type="project" value="UniProtKB-UniRule"/>
</dbReference>
<dbReference type="GO" id="GO:0005524">
    <property type="term" value="F:ATP binding"/>
    <property type="evidence" value="ECO:0007669"/>
    <property type="project" value="UniProtKB-UniRule"/>
</dbReference>
<feature type="active site" description="Pros-phosphohistidine intermediate" evidence="12">
    <location>
        <position position="116"/>
    </location>
</feature>
<feature type="binding site" evidence="12">
    <location>
        <position position="58"/>
    </location>
    <ligand>
        <name>ATP</name>
        <dbReference type="ChEBI" id="CHEBI:30616"/>
    </ligand>
</feature>
<keyword evidence="9 12" id="KW-0067">ATP-binding</keyword>
<evidence type="ECO:0000256" key="14">
    <source>
        <dbReference type="RuleBase" id="RU004011"/>
    </source>
</evidence>
<organism evidence="16 17">
    <name type="scientific">Muiribacterium halophilum</name>
    <dbReference type="NCBI Taxonomy" id="2053465"/>
    <lineage>
        <taxon>Bacteria</taxon>
        <taxon>Candidatus Muiribacteriota</taxon>
        <taxon>Candidatus Muiribacteriia</taxon>
        <taxon>Candidatus Muiribacteriales</taxon>
        <taxon>Candidatus Muiribacteriaceae</taxon>
        <taxon>Candidatus Muiribacterium</taxon>
    </lineage>
</organism>
<keyword evidence="11 12" id="KW-0546">Nucleotide metabolism</keyword>
<keyword evidence="5 12" id="KW-0808">Transferase</keyword>
<dbReference type="PROSITE" id="PS51374">
    <property type="entry name" value="NDPK_LIKE"/>
    <property type="match status" value="1"/>
</dbReference>
<keyword evidence="8 12" id="KW-0418">Kinase</keyword>
<evidence type="ECO:0000313" key="16">
    <source>
        <dbReference type="EMBL" id="PLX18649.1"/>
    </source>
</evidence>
<feature type="binding site" evidence="12">
    <location>
        <position position="86"/>
    </location>
    <ligand>
        <name>ATP</name>
        <dbReference type="ChEBI" id="CHEBI:30616"/>
    </ligand>
</feature>
<reference evidence="16 17" key="1">
    <citation type="submission" date="2017-11" db="EMBL/GenBank/DDBJ databases">
        <title>Genome-resolved metagenomics identifies genetic mobility, metabolic interactions, and unexpected diversity in perchlorate-reducing communities.</title>
        <authorList>
            <person name="Barnum T.P."/>
            <person name="Figueroa I.A."/>
            <person name="Carlstrom C.I."/>
            <person name="Lucas L.N."/>
            <person name="Engelbrektson A.L."/>
            <person name="Coates J.D."/>
        </authorList>
    </citation>
    <scope>NUCLEOTIDE SEQUENCE [LARGE SCALE GENOMIC DNA]</scope>
    <source>
        <strain evidence="16">BM706</strain>
    </source>
</reference>
<evidence type="ECO:0000256" key="12">
    <source>
        <dbReference type="HAMAP-Rule" id="MF_00451"/>
    </source>
</evidence>
<dbReference type="InterPro" id="IPR036850">
    <property type="entry name" value="NDK-like_dom_sf"/>
</dbReference>
<evidence type="ECO:0000256" key="8">
    <source>
        <dbReference type="ARBA" id="ARBA00022777"/>
    </source>
</evidence>
<dbReference type="GO" id="GO:0046872">
    <property type="term" value="F:metal ion binding"/>
    <property type="evidence" value="ECO:0007669"/>
    <property type="project" value="UniProtKB-KW"/>
</dbReference>
<keyword evidence="10 12" id="KW-0460">Magnesium</keyword>
<dbReference type="GO" id="GO:0006228">
    <property type="term" value="P:UTP biosynthetic process"/>
    <property type="evidence" value="ECO:0007669"/>
    <property type="project" value="UniProtKB-UniRule"/>
</dbReference>
<dbReference type="Pfam" id="PF00334">
    <property type="entry name" value="NDK"/>
    <property type="match status" value="1"/>
</dbReference>
<evidence type="ECO:0000256" key="2">
    <source>
        <dbReference type="ARBA" id="ARBA00008142"/>
    </source>
</evidence>
<dbReference type="PRINTS" id="PR01243">
    <property type="entry name" value="NUCDPKINASE"/>
</dbReference>
<keyword evidence="6 12" id="KW-0479">Metal-binding</keyword>
<comment type="similarity">
    <text evidence="2 12 13 14">Belongs to the NDK family.</text>
</comment>
<evidence type="ECO:0000256" key="13">
    <source>
        <dbReference type="PROSITE-ProRule" id="PRU00706"/>
    </source>
</evidence>
<evidence type="ECO:0000256" key="9">
    <source>
        <dbReference type="ARBA" id="ARBA00022840"/>
    </source>
</evidence>
<feature type="binding site" evidence="12">
    <location>
        <position position="103"/>
    </location>
    <ligand>
        <name>ATP</name>
        <dbReference type="ChEBI" id="CHEBI:30616"/>
    </ligand>
</feature>
<protein>
    <recommendedName>
        <fullName evidence="4 12">Nucleoside diphosphate kinase</fullName>
        <shortName evidence="12">NDK</shortName>
        <shortName evidence="12">NDP kinase</shortName>
        <ecNumber evidence="3 12">2.7.4.6</ecNumber>
    </recommendedName>
    <alternativeName>
        <fullName evidence="12">Nucleoside-2-P kinase</fullName>
    </alternativeName>
</protein>
<evidence type="ECO:0000313" key="17">
    <source>
        <dbReference type="Proteomes" id="UP000234857"/>
    </source>
</evidence>
<gene>
    <name evidence="12" type="primary">ndk</name>
    <name evidence="16" type="ORF">C0601_04220</name>
</gene>
<dbReference type="Gene3D" id="3.30.70.141">
    <property type="entry name" value="Nucleoside diphosphate kinase-like domain"/>
    <property type="match status" value="1"/>
</dbReference>
<evidence type="ECO:0000256" key="11">
    <source>
        <dbReference type="ARBA" id="ARBA00023080"/>
    </source>
</evidence>
<dbReference type="InterPro" id="IPR001564">
    <property type="entry name" value="Nucleoside_diP_kinase"/>
</dbReference>
<dbReference type="HAMAP" id="MF_00451">
    <property type="entry name" value="NDP_kinase"/>
    <property type="match status" value="1"/>
</dbReference>
<comment type="cofactor">
    <cofactor evidence="1 12">
        <name>Mg(2+)</name>
        <dbReference type="ChEBI" id="CHEBI:18420"/>
    </cofactor>
</comment>
<sequence length="155" mass="17963">MHQRTLLIIKPDGVFRGLTGEIIARIEKTGFKIIAMKLVKVSKEQAAKHYEEHFGRDYYNRLIDFILSGPCVAMIVEGPYVIKKMRKMAGKTLAEEREPGSVRGDMSVNNLFNLLHSSDSPENAERELSIFFNEDEILDYETAADRYWYWEGQER</sequence>
<evidence type="ECO:0000256" key="4">
    <source>
        <dbReference type="ARBA" id="ARBA00017632"/>
    </source>
</evidence>
<dbReference type="CDD" id="cd04413">
    <property type="entry name" value="NDPk_I"/>
    <property type="match status" value="1"/>
</dbReference>
<comment type="caution">
    <text evidence="13">Lacks conserved residue(s) required for the propagation of feature annotation.</text>
</comment>
<feature type="domain" description="Nucleoside diphosphate kinase-like" evidence="15">
    <location>
        <begin position="2"/>
        <end position="139"/>
    </location>
</feature>
<dbReference type="GO" id="GO:0006183">
    <property type="term" value="P:GTP biosynthetic process"/>
    <property type="evidence" value="ECO:0007669"/>
    <property type="project" value="UniProtKB-UniRule"/>
</dbReference>
<keyword evidence="12" id="KW-0597">Phosphoprotein</keyword>
<keyword evidence="12" id="KW-0963">Cytoplasm</keyword>